<feature type="domain" description="Penicillin-binding protein transpeptidase" evidence="10">
    <location>
        <begin position="422"/>
        <end position="676"/>
    </location>
</feature>
<dbReference type="GO" id="GO:0009002">
    <property type="term" value="F:serine-type D-Ala-D-Ala carboxypeptidase activity"/>
    <property type="evidence" value="ECO:0007669"/>
    <property type="project" value="UniProtKB-EC"/>
</dbReference>
<evidence type="ECO:0000256" key="3">
    <source>
        <dbReference type="ARBA" id="ARBA00022676"/>
    </source>
</evidence>
<dbReference type="Gene3D" id="3.40.710.10">
    <property type="entry name" value="DD-peptidase/beta-lactamase superfamily"/>
    <property type="match status" value="1"/>
</dbReference>
<comment type="caution">
    <text evidence="12">The sequence shown here is derived from an EMBL/GenBank/DDBJ whole genome shotgun (WGS) entry which is preliminary data.</text>
</comment>
<dbReference type="InterPro" id="IPR012338">
    <property type="entry name" value="Beta-lactam/transpept-like"/>
</dbReference>
<keyword evidence="5" id="KW-0378">Hydrolase</keyword>
<reference evidence="12 13" key="1">
    <citation type="submission" date="2017-11" db="EMBL/GenBank/DDBJ databases">
        <title>Sequencing the genomes of 1000 actinobacteria strains.</title>
        <authorList>
            <person name="Klenk H.-P."/>
        </authorList>
    </citation>
    <scope>NUCLEOTIDE SEQUENCE [LARGE SCALE GENOMIC DNA]</scope>
    <source>
        <strain evidence="12 13">DSM 44104</strain>
    </source>
</reference>
<keyword evidence="1 12" id="KW-0121">Carboxypeptidase</keyword>
<comment type="catalytic activity">
    <reaction evidence="7">
        <text>Preferential cleavage: (Ac)2-L-Lys-D-Ala-|-D-Ala. Also transpeptidation of peptidyl-alanyl moieties that are N-acyl substituents of D-alanine.</text>
        <dbReference type="EC" id="3.4.16.4"/>
    </reaction>
</comment>
<keyword evidence="3" id="KW-0328">Glycosyltransferase</keyword>
<comment type="catalytic activity">
    <reaction evidence="8">
        <text>[GlcNAc-(1-&gt;4)-Mur2Ac(oyl-L-Ala-gamma-D-Glu-L-Lys-D-Ala-D-Ala)](n)-di-trans,octa-cis-undecaprenyl diphosphate + beta-D-GlcNAc-(1-&gt;4)-Mur2Ac(oyl-L-Ala-gamma-D-Glu-L-Lys-D-Ala-D-Ala)-di-trans,octa-cis-undecaprenyl diphosphate = [GlcNAc-(1-&gt;4)-Mur2Ac(oyl-L-Ala-gamma-D-Glu-L-Lys-D-Ala-D-Ala)](n+1)-di-trans,octa-cis-undecaprenyl diphosphate + di-trans,octa-cis-undecaprenyl diphosphate + H(+)</text>
        <dbReference type="Rhea" id="RHEA:23708"/>
        <dbReference type="Rhea" id="RHEA-COMP:9602"/>
        <dbReference type="Rhea" id="RHEA-COMP:9603"/>
        <dbReference type="ChEBI" id="CHEBI:15378"/>
        <dbReference type="ChEBI" id="CHEBI:58405"/>
        <dbReference type="ChEBI" id="CHEBI:60033"/>
        <dbReference type="ChEBI" id="CHEBI:78435"/>
        <dbReference type="EC" id="2.4.99.28"/>
    </reaction>
</comment>
<accession>A0AA44UMP1</accession>
<dbReference type="InterPro" id="IPR036950">
    <property type="entry name" value="PBP_transglycosylase"/>
</dbReference>
<dbReference type="Proteomes" id="UP000232453">
    <property type="component" value="Unassembled WGS sequence"/>
</dbReference>
<dbReference type="EMBL" id="PHUJ01000003">
    <property type="protein sequence ID" value="PKB30061.1"/>
    <property type="molecule type" value="Genomic_DNA"/>
</dbReference>
<evidence type="ECO:0000259" key="10">
    <source>
        <dbReference type="Pfam" id="PF00905"/>
    </source>
</evidence>
<protein>
    <submittedName>
        <fullName evidence="12">Membrane peptidoglycan carboxypeptidase</fullName>
    </submittedName>
</protein>
<keyword evidence="2" id="KW-0645">Protease</keyword>
<evidence type="ECO:0000256" key="8">
    <source>
        <dbReference type="ARBA" id="ARBA00049902"/>
    </source>
</evidence>
<sequence length="762" mass="77740">MRRTIVAVGERATARQWFDRIPGAARLRRHARGGHGSTWERARRRGGASAAAGRPWRARVDGRTARRLGAAVLAGGLVLAGCAAPAAAGLAAVASTVPDGATGDLPDAATLPAATVLTDRDGTPIAYLDEQYRIPVSYDRIAPSMTAAIVDVEDRRFFDESGVDPVGTLRALVTDAAGGAVQGGSTITQQYVKNWLVDVVDRDDPAAQRADHADTPTRKIREAVLAQRVAHGTSKQDVLAGYLDTVEFTGNVYGVEAAARAWFGTDAAHLTVPQAALLAGAVNNPTLFDPFRHPQAATDRRNTVIAAMRDAGSLTPAQAAEATAAPLGVRAGGPQVPGHNCYGATDGAGFLCEYAVSELERAGFTEQQLDTGGYTIRTTLDPAATASAQQAVDTNVPRTQDGVADTLALIRPGHGDAATGDHQILAMVANRRPGTDAAAGDTTRDLVAAPSNVFGAGSTFKIFTTAAALEAGTVGYDSTLPDPASACFPGAGSSCYPVSNDTPDYPDPIPLPVALATSPNTAFVGLEERTGIANVVDMARRLGLRDTLASNAAGGTPDPSSPDARISQPQSTLFADLPSFTLGVSPVSTLEMANVAATVQSDGVWCAPDAVLSVSDRNGAAMPVNRPTCEQAVAPGIAHTLSAGLGGDTVSGTSAAAARAAGWTRPTIGKTGTTNSSESVAFVGGTGGIDGVAGSSMVFADGPDPSEICPGDPVHLGDCGHGAFGGTVAAPPFFAAVEPLIAGRADVPLPDPDPAHLQPRDG</sequence>
<dbReference type="Pfam" id="PF00905">
    <property type="entry name" value="Transpeptidase"/>
    <property type="match status" value="1"/>
</dbReference>
<evidence type="ECO:0000256" key="6">
    <source>
        <dbReference type="ARBA" id="ARBA00023268"/>
    </source>
</evidence>
<dbReference type="PANTHER" id="PTHR32282:SF33">
    <property type="entry name" value="PEPTIDOGLYCAN GLYCOSYLTRANSFERASE"/>
    <property type="match status" value="1"/>
</dbReference>
<keyword evidence="6" id="KW-0511">Multifunctional enzyme</keyword>
<dbReference type="InterPro" id="IPR050396">
    <property type="entry name" value="Glycosyltr_51/Transpeptidase"/>
</dbReference>
<organism evidence="12 13">
    <name type="scientific">Pseudonocardia alni</name>
    <name type="common">Amycolata alni</name>
    <dbReference type="NCBI Taxonomy" id="33907"/>
    <lineage>
        <taxon>Bacteria</taxon>
        <taxon>Bacillati</taxon>
        <taxon>Actinomycetota</taxon>
        <taxon>Actinomycetes</taxon>
        <taxon>Pseudonocardiales</taxon>
        <taxon>Pseudonocardiaceae</taxon>
        <taxon>Pseudonocardia</taxon>
    </lineage>
</organism>
<evidence type="ECO:0000256" key="5">
    <source>
        <dbReference type="ARBA" id="ARBA00022801"/>
    </source>
</evidence>
<evidence type="ECO:0000256" key="9">
    <source>
        <dbReference type="SAM" id="MobiDB-lite"/>
    </source>
</evidence>
<dbReference type="InterPro" id="IPR001264">
    <property type="entry name" value="Glyco_trans_51"/>
</dbReference>
<proteinExistence type="predicted"/>
<dbReference type="Gene3D" id="1.10.3810.10">
    <property type="entry name" value="Biosynthetic peptidoglycan transglycosylase-like"/>
    <property type="match status" value="1"/>
</dbReference>
<dbReference type="GO" id="GO:0006508">
    <property type="term" value="P:proteolysis"/>
    <property type="evidence" value="ECO:0007669"/>
    <property type="project" value="UniProtKB-KW"/>
</dbReference>
<evidence type="ECO:0000256" key="1">
    <source>
        <dbReference type="ARBA" id="ARBA00022645"/>
    </source>
</evidence>
<dbReference type="SUPFAM" id="SSF53955">
    <property type="entry name" value="Lysozyme-like"/>
    <property type="match status" value="1"/>
</dbReference>
<evidence type="ECO:0000313" key="12">
    <source>
        <dbReference type="EMBL" id="PKB30061.1"/>
    </source>
</evidence>
<dbReference type="PANTHER" id="PTHR32282">
    <property type="entry name" value="BINDING PROTEIN TRANSPEPTIDASE, PUTATIVE-RELATED"/>
    <property type="match status" value="1"/>
</dbReference>
<evidence type="ECO:0000256" key="2">
    <source>
        <dbReference type="ARBA" id="ARBA00022670"/>
    </source>
</evidence>
<name>A0AA44UMP1_PSEA5</name>
<dbReference type="SUPFAM" id="SSF56601">
    <property type="entry name" value="beta-lactamase/transpeptidase-like"/>
    <property type="match status" value="1"/>
</dbReference>
<dbReference type="InterPro" id="IPR023346">
    <property type="entry name" value="Lysozyme-like_dom_sf"/>
</dbReference>
<evidence type="ECO:0000256" key="4">
    <source>
        <dbReference type="ARBA" id="ARBA00022679"/>
    </source>
</evidence>
<dbReference type="GO" id="GO:0009252">
    <property type="term" value="P:peptidoglycan biosynthetic process"/>
    <property type="evidence" value="ECO:0007669"/>
    <property type="project" value="TreeGrafter"/>
</dbReference>
<evidence type="ECO:0000259" key="11">
    <source>
        <dbReference type="Pfam" id="PF00912"/>
    </source>
</evidence>
<dbReference type="GO" id="GO:0008955">
    <property type="term" value="F:peptidoglycan glycosyltransferase activity"/>
    <property type="evidence" value="ECO:0007669"/>
    <property type="project" value="UniProtKB-EC"/>
</dbReference>
<feature type="domain" description="Glycosyl transferase family 51" evidence="11">
    <location>
        <begin position="122"/>
        <end position="308"/>
    </location>
</feature>
<dbReference type="GO" id="GO:0008658">
    <property type="term" value="F:penicillin binding"/>
    <property type="evidence" value="ECO:0007669"/>
    <property type="project" value="InterPro"/>
</dbReference>
<keyword evidence="4" id="KW-0808">Transferase</keyword>
<dbReference type="AlphaFoldDB" id="A0AA44UMP1"/>
<evidence type="ECO:0000313" key="13">
    <source>
        <dbReference type="Proteomes" id="UP000232453"/>
    </source>
</evidence>
<dbReference type="GO" id="GO:0030288">
    <property type="term" value="C:outer membrane-bounded periplasmic space"/>
    <property type="evidence" value="ECO:0007669"/>
    <property type="project" value="TreeGrafter"/>
</dbReference>
<evidence type="ECO:0000256" key="7">
    <source>
        <dbReference type="ARBA" id="ARBA00034000"/>
    </source>
</evidence>
<gene>
    <name evidence="12" type="ORF">ATL51_1711</name>
</gene>
<dbReference type="Pfam" id="PF00912">
    <property type="entry name" value="Transgly"/>
    <property type="match status" value="1"/>
</dbReference>
<feature type="region of interest" description="Disordered" evidence="9">
    <location>
        <begin position="29"/>
        <end position="54"/>
    </location>
</feature>
<dbReference type="InterPro" id="IPR001460">
    <property type="entry name" value="PCN-bd_Tpept"/>
</dbReference>